<dbReference type="EC" id="2.7.11.1" evidence="2"/>
<name>A0A9E7H0Z6_9LILI</name>
<feature type="compositionally biased region" description="Basic residues" evidence="11">
    <location>
        <begin position="1"/>
        <end position="12"/>
    </location>
</feature>
<reference evidence="13" key="1">
    <citation type="submission" date="2022-05" db="EMBL/GenBank/DDBJ databases">
        <title>The Musa troglodytarum L. genome provides insights into the mechanism of non-climacteric behaviour and enrichment of carotenoids.</title>
        <authorList>
            <person name="Wang J."/>
        </authorList>
    </citation>
    <scope>NUCLEOTIDE SEQUENCE</scope>
    <source>
        <tissue evidence="13">Leaf</tissue>
    </source>
</reference>
<dbReference type="Pfam" id="PF07714">
    <property type="entry name" value="PK_Tyr_Ser-Thr"/>
    <property type="match status" value="2"/>
</dbReference>
<protein>
    <recommendedName>
        <fullName evidence="2">non-specific serine/threonine protein kinase</fullName>
        <ecNumber evidence="2">2.7.11.1</ecNumber>
    </recommendedName>
</protein>
<dbReference type="PROSITE" id="PS50011">
    <property type="entry name" value="PROTEIN_KINASE_DOM"/>
    <property type="match status" value="1"/>
</dbReference>
<evidence type="ECO:0000256" key="1">
    <source>
        <dbReference type="ARBA" id="ARBA00010507"/>
    </source>
</evidence>
<keyword evidence="14" id="KW-1185">Reference proteome</keyword>
<evidence type="ECO:0000256" key="7">
    <source>
        <dbReference type="ARBA" id="ARBA00022840"/>
    </source>
</evidence>
<accession>A0A9E7H0Z6</accession>
<keyword evidence="7 10" id="KW-0067">ATP-binding</keyword>
<dbReference type="Proteomes" id="UP001055439">
    <property type="component" value="Chromosome 7"/>
</dbReference>
<dbReference type="Gene3D" id="1.10.510.10">
    <property type="entry name" value="Transferase(Phosphotransferase) domain 1"/>
    <property type="match status" value="1"/>
</dbReference>
<dbReference type="GO" id="GO:0004674">
    <property type="term" value="F:protein serine/threonine kinase activity"/>
    <property type="evidence" value="ECO:0007669"/>
    <property type="project" value="UniProtKB-KW"/>
</dbReference>
<proteinExistence type="inferred from homology"/>
<dbReference type="Gene3D" id="3.30.200.20">
    <property type="entry name" value="Phosphorylase Kinase, domain 1"/>
    <property type="match status" value="1"/>
</dbReference>
<evidence type="ECO:0000313" key="13">
    <source>
        <dbReference type="EMBL" id="URE21642.1"/>
    </source>
</evidence>
<evidence type="ECO:0000256" key="6">
    <source>
        <dbReference type="ARBA" id="ARBA00022777"/>
    </source>
</evidence>
<dbReference type="InterPro" id="IPR051681">
    <property type="entry name" value="Ser/Thr_Kinases-Pseudokinases"/>
</dbReference>
<dbReference type="InterPro" id="IPR055164">
    <property type="entry name" value="EDR1/CTR1/ARMC3-like_pept-like"/>
</dbReference>
<evidence type="ECO:0000256" key="4">
    <source>
        <dbReference type="ARBA" id="ARBA00022679"/>
    </source>
</evidence>
<gene>
    <name evidence="13" type="ORF">MUK42_11338</name>
</gene>
<dbReference type="SMART" id="SM00220">
    <property type="entry name" value="S_TKc"/>
    <property type="match status" value="1"/>
</dbReference>
<dbReference type="Pfam" id="PF14381">
    <property type="entry name" value="EDR1_CTR1_ARMC3_pept"/>
    <property type="match status" value="1"/>
</dbReference>
<comment type="catalytic activity">
    <reaction evidence="8">
        <text>L-threonyl-[protein] + ATP = O-phospho-L-threonyl-[protein] + ADP + H(+)</text>
        <dbReference type="Rhea" id="RHEA:46608"/>
        <dbReference type="Rhea" id="RHEA-COMP:11060"/>
        <dbReference type="Rhea" id="RHEA-COMP:11605"/>
        <dbReference type="ChEBI" id="CHEBI:15378"/>
        <dbReference type="ChEBI" id="CHEBI:30013"/>
        <dbReference type="ChEBI" id="CHEBI:30616"/>
        <dbReference type="ChEBI" id="CHEBI:61977"/>
        <dbReference type="ChEBI" id="CHEBI:456216"/>
        <dbReference type="EC" id="2.7.11.1"/>
    </reaction>
</comment>
<organism evidence="13 14">
    <name type="scientific">Musa troglodytarum</name>
    <name type="common">fe'i banana</name>
    <dbReference type="NCBI Taxonomy" id="320322"/>
    <lineage>
        <taxon>Eukaryota</taxon>
        <taxon>Viridiplantae</taxon>
        <taxon>Streptophyta</taxon>
        <taxon>Embryophyta</taxon>
        <taxon>Tracheophyta</taxon>
        <taxon>Spermatophyta</taxon>
        <taxon>Magnoliopsida</taxon>
        <taxon>Liliopsida</taxon>
        <taxon>Zingiberales</taxon>
        <taxon>Musaceae</taxon>
        <taxon>Musa</taxon>
    </lineage>
</organism>
<evidence type="ECO:0000256" key="8">
    <source>
        <dbReference type="ARBA" id="ARBA00047899"/>
    </source>
</evidence>
<dbReference type="SUPFAM" id="SSF56112">
    <property type="entry name" value="Protein kinase-like (PK-like)"/>
    <property type="match status" value="1"/>
</dbReference>
<evidence type="ECO:0000259" key="12">
    <source>
        <dbReference type="PROSITE" id="PS50011"/>
    </source>
</evidence>
<evidence type="ECO:0000256" key="2">
    <source>
        <dbReference type="ARBA" id="ARBA00012513"/>
    </source>
</evidence>
<feature type="compositionally biased region" description="Gly residues" evidence="11">
    <location>
        <begin position="13"/>
        <end position="24"/>
    </location>
</feature>
<comment type="similarity">
    <text evidence="1">Belongs to the protein kinase superfamily. TKL Ser/Thr protein kinase family. RAF subfamily.</text>
</comment>
<dbReference type="InterPro" id="IPR011009">
    <property type="entry name" value="Kinase-like_dom_sf"/>
</dbReference>
<evidence type="ECO:0000256" key="9">
    <source>
        <dbReference type="ARBA" id="ARBA00048679"/>
    </source>
</evidence>
<dbReference type="EMBL" id="CP097509">
    <property type="protein sequence ID" value="URE21642.1"/>
    <property type="molecule type" value="Genomic_DNA"/>
</dbReference>
<feature type="region of interest" description="Disordered" evidence="11">
    <location>
        <begin position="1"/>
        <end position="84"/>
    </location>
</feature>
<dbReference type="GO" id="GO:0005524">
    <property type="term" value="F:ATP binding"/>
    <property type="evidence" value="ECO:0007669"/>
    <property type="project" value="UniProtKB-UniRule"/>
</dbReference>
<evidence type="ECO:0000256" key="11">
    <source>
        <dbReference type="SAM" id="MobiDB-lite"/>
    </source>
</evidence>
<dbReference type="AlphaFoldDB" id="A0A9E7H0Z6"/>
<dbReference type="PROSITE" id="PS00107">
    <property type="entry name" value="PROTEIN_KINASE_ATP"/>
    <property type="match status" value="1"/>
</dbReference>
<dbReference type="PROSITE" id="PS00108">
    <property type="entry name" value="PROTEIN_KINASE_ST"/>
    <property type="match status" value="1"/>
</dbReference>
<keyword evidence="5 10" id="KW-0547">Nucleotide-binding</keyword>
<dbReference type="InterPro" id="IPR000719">
    <property type="entry name" value="Prot_kinase_dom"/>
</dbReference>
<evidence type="ECO:0000313" key="14">
    <source>
        <dbReference type="Proteomes" id="UP001055439"/>
    </source>
</evidence>
<dbReference type="OrthoDB" id="7537227at2759"/>
<keyword evidence="6 13" id="KW-0418">Kinase</keyword>
<feature type="binding site" evidence="10">
    <location>
        <position position="761"/>
    </location>
    <ligand>
        <name>ATP</name>
        <dbReference type="ChEBI" id="CHEBI:30616"/>
    </ligand>
</feature>
<dbReference type="InterPro" id="IPR017441">
    <property type="entry name" value="Protein_kinase_ATP_BS"/>
</dbReference>
<feature type="domain" description="Protein kinase" evidence="12">
    <location>
        <begin position="733"/>
        <end position="1071"/>
    </location>
</feature>
<keyword evidence="4" id="KW-0808">Transferase</keyword>
<dbReference type="InterPro" id="IPR001245">
    <property type="entry name" value="Ser-Thr/Tyr_kinase_cat_dom"/>
</dbReference>
<dbReference type="InterPro" id="IPR008271">
    <property type="entry name" value="Ser/Thr_kinase_AS"/>
</dbReference>
<keyword evidence="3" id="KW-0723">Serine/threonine-protein kinase</keyword>
<sequence length="1074" mass="117862">MSRMKHLLRKLHIGGGGGGGGGGNDHPQHHHQRLGGDPRRNPSPLHASSAQSSLVASSSSSSRGRAQDTVAAAAAEPRDGGSRCDGAAVAASDFSLFEEEYQVQLALAISASDPDGLEDPDSVQIKAAKRMSLGCSPGVGAAASAAIGVSDADERSMEFLSLRYWSYNVVNYDEKLMDGFYDVYGIISNTDVGEKIPSLVDLQAISVSDEIDYEVILVNQTVDHALQQLERKVITVALESKVEEHGLLASGLIQKIADLVVCSMGGPVDDAIDMLRRWTLKSCELRKSLNTIVLPLGSLGIGLSRHRALLFKVLADRINLPCKLVKGSYYTGTDEGAVNFIKVDYDSEYIVDLMGAPGTLIPTENPSIHLESSGNFLLGSETIEQTVKDLCIALDKASCQIERKTDLLEGSSDNSLLSGQLGLQLEESSSLVAETEDIDVNIAENNEIVRCEDEHGKLCPLPIRPQVDTIKPKEVISSSQQMKVNDVSKYVVTAAKNPEFAQKLRAVLLESGASPPPDLFFDLSPPNSIEQGHGQGNCKEEKEGRIEPELPVICLTSKFDPSVSLSMETECPMNTDNGKKNQHLGEDSIQNIDAPIEKTNEWLVLPDAQVDGSIDDSLGKFIGPVLDSQVMSRSSCMKQLNAYSMPCEAESSNKGCASILGSSIAHISQENSGRTFNFDGDGDIPSEDFQESAIDSSGKLYRTNLSGLCTSDNEQTSKILDAVAEWEIPWEDLRIGERIGLGSYGEVYRADWNGTEVAVKKFLDQDLSGDALEQFRYEVKIMSRLRHPNVVLFMGAVTRPPNLSILTEFLPRGSLYRLLHRPNVQLDEKRRLKMALDVAKGMNYLHASHPTIVHRDLKSPNLLVDKSWVVKHMMWTLVTYMSPRIIITCFSNSEFSDLLVGFGENHVSKLQWRMVSGISFILNDLSIILYRNSALTRSVGLIQLLCIEIMVCDFGLSRLKHHTFLSSKSTSGTPEWMAPEVLRNEPSNEKCDVYSFGVILWELATLRKPWGGMNSMQVVGAVGFQNRRLDIPKEVDPVVAQIITDCWESEPNKRPSFAQLLLPLRQLQKLVVAN</sequence>
<dbReference type="PANTHER" id="PTHR44329:SF302">
    <property type="entry name" value="SERINE_THREONINE-PROTEIN KINASE SIS8-RELATED"/>
    <property type="match status" value="1"/>
</dbReference>
<dbReference type="FunFam" id="3.30.200.20:FF:000060">
    <property type="entry name" value="Serine/threonine-protein kinase isoform 1"/>
    <property type="match status" value="1"/>
</dbReference>
<comment type="catalytic activity">
    <reaction evidence="9">
        <text>L-seryl-[protein] + ATP = O-phospho-L-seryl-[protein] + ADP + H(+)</text>
        <dbReference type="Rhea" id="RHEA:17989"/>
        <dbReference type="Rhea" id="RHEA-COMP:9863"/>
        <dbReference type="Rhea" id="RHEA-COMP:11604"/>
        <dbReference type="ChEBI" id="CHEBI:15378"/>
        <dbReference type="ChEBI" id="CHEBI:29999"/>
        <dbReference type="ChEBI" id="CHEBI:30616"/>
        <dbReference type="ChEBI" id="CHEBI:83421"/>
        <dbReference type="ChEBI" id="CHEBI:456216"/>
        <dbReference type="EC" id="2.7.11.1"/>
    </reaction>
</comment>
<dbReference type="PANTHER" id="PTHR44329">
    <property type="entry name" value="SERINE/THREONINE-PROTEIN KINASE TNNI3K-RELATED"/>
    <property type="match status" value="1"/>
</dbReference>
<dbReference type="CDD" id="cd13999">
    <property type="entry name" value="STKc_MAP3K-like"/>
    <property type="match status" value="1"/>
</dbReference>
<evidence type="ECO:0000256" key="5">
    <source>
        <dbReference type="ARBA" id="ARBA00022741"/>
    </source>
</evidence>
<evidence type="ECO:0000256" key="10">
    <source>
        <dbReference type="PROSITE-ProRule" id="PRU10141"/>
    </source>
</evidence>
<feature type="compositionally biased region" description="Low complexity" evidence="11">
    <location>
        <begin position="47"/>
        <end position="62"/>
    </location>
</feature>
<evidence type="ECO:0000256" key="3">
    <source>
        <dbReference type="ARBA" id="ARBA00022527"/>
    </source>
</evidence>